<evidence type="ECO:0000259" key="1">
    <source>
        <dbReference type="Pfam" id="PF04480"/>
    </source>
</evidence>
<dbReference type="EMBL" id="JYIX01000039">
    <property type="protein sequence ID" value="KJL31436.1"/>
    <property type="molecule type" value="Genomic_DNA"/>
</dbReference>
<dbReference type="PATRIC" id="fig|582680.6.peg.3643"/>
<dbReference type="Pfam" id="PF13338">
    <property type="entry name" value="AbiEi_4"/>
    <property type="match status" value="1"/>
</dbReference>
<name>A0A0F0LIS6_9MICO</name>
<proteinExistence type="predicted"/>
<protein>
    <submittedName>
        <fullName evidence="3">Uncharacterized protein</fullName>
    </submittedName>
</protein>
<dbReference type="InterPro" id="IPR007569">
    <property type="entry name" value="DUF559"/>
</dbReference>
<dbReference type="STRING" id="582680.RS86_03559"/>
<dbReference type="AlphaFoldDB" id="A0A0F0LIS6"/>
<dbReference type="InterPro" id="IPR011335">
    <property type="entry name" value="Restrct_endonuc-II-like"/>
</dbReference>
<evidence type="ECO:0000259" key="2">
    <source>
        <dbReference type="Pfam" id="PF13338"/>
    </source>
</evidence>
<dbReference type="Gene3D" id="3.40.960.10">
    <property type="entry name" value="VSR Endonuclease"/>
    <property type="match status" value="1"/>
</dbReference>
<dbReference type="Proteomes" id="UP000033740">
    <property type="component" value="Unassembled WGS sequence"/>
</dbReference>
<dbReference type="RefSeq" id="WP_082076871.1">
    <property type="nucleotide sequence ID" value="NZ_JYIX01000039.1"/>
</dbReference>
<dbReference type="Pfam" id="PF04480">
    <property type="entry name" value="DUF559"/>
    <property type="match status" value="1"/>
</dbReference>
<gene>
    <name evidence="3" type="ORF">RS86_03559</name>
</gene>
<dbReference type="InterPro" id="IPR025159">
    <property type="entry name" value="AbiEi_N"/>
</dbReference>
<reference evidence="3 4" key="1">
    <citation type="submission" date="2015-02" db="EMBL/GenBank/DDBJ databases">
        <title>Draft genome sequences of ten Microbacterium spp. with emphasis on heavy metal contaminated environments.</title>
        <authorList>
            <person name="Corretto E."/>
        </authorList>
    </citation>
    <scope>NUCLEOTIDE SEQUENCE [LARGE SCALE GENOMIC DNA]</scope>
    <source>
        <strain evidence="3 4">ARN176</strain>
    </source>
</reference>
<evidence type="ECO:0000313" key="4">
    <source>
        <dbReference type="Proteomes" id="UP000033740"/>
    </source>
</evidence>
<feature type="domain" description="AbiEi antitoxin N-terminal" evidence="2">
    <location>
        <begin position="5"/>
        <end position="49"/>
    </location>
</feature>
<sequence length="273" mass="29707">MLSLVDTIRRRGGIARGADLQRLGFTRSTLARAVERGAIDRLRDGVFAIGPVDADVRAAVAHGGALACASVLKARGIWVLPDVTAPHVWLGAGRHGLTHPHCACVPHYYRGTPPLGRTDVGTALLHLRLCAGDEAFFAAYESAWRKGLLPPAVRRRIREALPASARWLLALARRDADSGLESLLRLRLHAIGLHLECQVRIDGVGKVDFTIGRLIIEVDGKENHASPAKRHKDLLRDAAAARLGYRTLRFDYAQVVHDWPSVQAAILAALRGL</sequence>
<feature type="domain" description="DUF559" evidence="1">
    <location>
        <begin position="193"/>
        <end position="270"/>
    </location>
</feature>
<dbReference type="SUPFAM" id="SSF52980">
    <property type="entry name" value="Restriction endonuclease-like"/>
    <property type="match status" value="1"/>
</dbReference>
<evidence type="ECO:0000313" key="3">
    <source>
        <dbReference type="EMBL" id="KJL31436.1"/>
    </source>
</evidence>
<comment type="caution">
    <text evidence="3">The sequence shown here is derived from an EMBL/GenBank/DDBJ whole genome shotgun (WGS) entry which is preliminary data.</text>
</comment>
<accession>A0A0F0LIS6</accession>
<organism evidence="3 4">
    <name type="scientific">Microbacterium azadirachtae</name>
    <dbReference type="NCBI Taxonomy" id="582680"/>
    <lineage>
        <taxon>Bacteria</taxon>
        <taxon>Bacillati</taxon>
        <taxon>Actinomycetota</taxon>
        <taxon>Actinomycetes</taxon>
        <taxon>Micrococcales</taxon>
        <taxon>Microbacteriaceae</taxon>
        <taxon>Microbacterium</taxon>
    </lineage>
</organism>
<keyword evidence="4" id="KW-1185">Reference proteome</keyword>